<protein>
    <recommendedName>
        <fullName evidence="2">HIT domain-containing protein</fullName>
    </recommendedName>
</protein>
<sequence>MLSMSSFTFCGSLDLVRRSGLRILSRGISRITGPPWFQIRFFLLCACECGWTKRSMKHESPPSPSPATSTTALISVSVRALVRNKGLGVGGHAVPQTQRGGLFHLPLQLRRSMSRVSATHDEEASARAAAATADTGAPTIFDKIIAKEIPSSIVYEDEKVLAFRDINPQAPVHVLVIPKLRDGLTDLGKAEERHRDILGELLYAAKIVAEKEGILDGFRVVINSGPAAYSIFCLVFSEKQTKCKCYLKCKTMFDSLSLRSICLPSSLACSWWETDEMAAWLDQNQMPVDA</sequence>
<dbReference type="Gene3D" id="3.30.428.10">
    <property type="entry name" value="HIT-like"/>
    <property type="match status" value="1"/>
</dbReference>
<accession>A0AAV6HR91</accession>
<dbReference type="PRINTS" id="PR00332">
    <property type="entry name" value="HISTRIAD"/>
</dbReference>
<dbReference type="Proteomes" id="UP000823749">
    <property type="component" value="Chromosome 13"/>
</dbReference>
<dbReference type="AlphaFoldDB" id="A0AAV6HR91"/>
<feature type="domain" description="HIT" evidence="2">
    <location>
        <begin position="140"/>
        <end position="179"/>
    </location>
</feature>
<dbReference type="InterPro" id="IPR036265">
    <property type="entry name" value="HIT-like_sf"/>
</dbReference>
<evidence type="ECO:0000256" key="1">
    <source>
        <dbReference type="PROSITE-ProRule" id="PRU00464"/>
    </source>
</evidence>
<dbReference type="Pfam" id="PF01230">
    <property type="entry name" value="HIT"/>
    <property type="match status" value="1"/>
</dbReference>
<name>A0AAV6HR91_9ERIC</name>
<evidence type="ECO:0000313" key="4">
    <source>
        <dbReference type="Proteomes" id="UP000823749"/>
    </source>
</evidence>
<dbReference type="InterPro" id="IPR011146">
    <property type="entry name" value="HIT-like"/>
</dbReference>
<dbReference type="PANTHER" id="PTHR23089">
    <property type="entry name" value="HISTIDINE TRIAD HIT PROTEIN"/>
    <property type="match status" value="1"/>
</dbReference>
<dbReference type="InterPro" id="IPR001310">
    <property type="entry name" value="Histidine_triad_HIT"/>
</dbReference>
<dbReference type="GO" id="GO:0047627">
    <property type="term" value="F:adenylylsulfatase activity"/>
    <property type="evidence" value="ECO:0007669"/>
    <property type="project" value="UniProtKB-ARBA"/>
</dbReference>
<reference evidence="3 4" key="1">
    <citation type="submission" date="2020-08" db="EMBL/GenBank/DDBJ databases">
        <title>Plant Genome Project.</title>
        <authorList>
            <person name="Zhang R.-G."/>
        </authorList>
    </citation>
    <scope>NUCLEOTIDE SEQUENCE [LARGE SCALE GENOMIC DNA]</scope>
    <source>
        <strain evidence="3">WSP0</strain>
        <tissue evidence="3">Leaf</tissue>
    </source>
</reference>
<proteinExistence type="predicted"/>
<dbReference type="PROSITE" id="PS51084">
    <property type="entry name" value="HIT_2"/>
    <property type="match status" value="1"/>
</dbReference>
<dbReference type="EMBL" id="JACTNZ010000013">
    <property type="protein sequence ID" value="KAG5516328.1"/>
    <property type="molecule type" value="Genomic_DNA"/>
</dbReference>
<dbReference type="SUPFAM" id="SSF54197">
    <property type="entry name" value="HIT-like"/>
    <property type="match status" value="1"/>
</dbReference>
<gene>
    <name evidence="3" type="ORF">RHGRI_037146</name>
</gene>
<organism evidence="3 4">
    <name type="scientific">Rhododendron griersonianum</name>
    <dbReference type="NCBI Taxonomy" id="479676"/>
    <lineage>
        <taxon>Eukaryota</taxon>
        <taxon>Viridiplantae</taxon>
        <taxon>Streptophyta</taxon>
        <taxon>Embryophyta</taxon>
        <taxon>Tracheophyta</taxon>
        <taxon>Spermatophyta</taxon>
        <taxon>Magnoliopsida</taxon>
        <taxon>eudicotyledons</taxon>
        <taxon>Gunneridae</taxon>
        <taxon>Pentapetalae</taxon>
        <taxon>asterids</taxon>
        <taxon>Ericales</taxon>
        <taxon>Ericaceae</taxon>
        <taxon>Ericoideae</taxon>
        <taxon>Rhodoreae</taxon>
        <taxon>Rhododendron</taxon>
    </lineage>
</organism>
<evidence type="ECO:0000313" key="3">
    <source>
        <dbReference type="EMBL" id="KAG5516328.1"/>
    </source>
</evidence>
<comment type="caution">
    <text evidence="1">Lacks conserved residue(s) required for the propagation of feature annotation.</text>
</comment>
<comment type="caution">
    <text evidence="3">The sequence shown here is derived from an EMBL/GenBank/DDBJ whole genome shotgun (WGS) entry which is preliminary data.</text>
</comment>
<keyword evidence="4" id="KW-1185">Reference proteome</keyword>
<evidence type="ECO:0000259" key="2">
    <source>
        <dbReference type="PROSITE" id="PS51084"/>
    </source>
</evidence>
<dbReference type="CDD" id="cd01276">
    <property type="entry name" value="PKCI_related"/>
    <property type="match status" value="1"/>
</dbReference>